<evidence type="ECO:0000256" key="1">
    <source>
        <dbReference type="ARBA" id="ARBA00004430"/>
    </source>
</evidence>
<evidence type="ECO:0000256" key="5">
    <source>
        <dbReference type="SAM" id="MobiDB-lite"/>
    </source>
</evidence>
<dbReference type="GO" id="GO:0005930">
    <property type="term" value="C:axoneme"/>
    <property type="evidence" value="ECO:0007669"/>
    <property type="project" value="UniProtKB-SubCell"/>
</dbReference>
<dbReference type="EMBL" id="JASFZW010000007">
    <property type="protein sequence ID" value="KAK2077178.1"/>
    <property type="molecule type" value="Genomic_DNA"/>
</dbReference>
<evidence type="ECO:0000256" key="4">
    <source>
        <dbReference type="SAM" id="Coils"/>
    </source>
</evidence>
<proteinExistence type="predicted"/>
<gene>
    <name evidence="6" type="ORF">QBZ16_004812</name>
</gene>
<dbReference type="Gene3D" id="3.80.10.10">
    <property type="entry name" value="Ribonuclease Inhibitor"/>
    <property type="match status" value="1"/>
</dbReference>
<comment type="subcellular location">
    <subcellularLocation>
        <location evidence="1">Cytoplasm</location>
        <location evidence="1">Cytoskeleton</location>
        <location evidence="1">Cilium axoneme</location>
    </subcellularLocation>
</comment>
<organism evidence="6 7">
    <name type="scientific">Prototheca wickerhamii</name>
    <dbReference type="NCBI Taxonomy" id="3111"/>
    <lineage>
        <taxon>Eukaryota</taxon>
        <taxon>Viridiplantae</taxon>
        <taxon>Chlorophyta</taxon>
        <taxon>core chlorophytes</taxon>
        <taxon>Trebouxiophyceae</taxon>
        <taxon>Chlorellales</taxon>
        <taxon>Chlorellaceae</taxon>
        <taxon>Prototheca</taxon>
    </lineage>
</organism>
<evidence type="ECO:0000256" key="3">
    <source>
        <dbReference type="ARBA" id="ARBA00022737"/>
    </source>
</evidence>
<dbReference type="PANTHER" id="PTHR15454">
    <property type="entry name" value="NISCHARIN RELATED"/>
    <property type="match status" value="1"/>
</dbReference>
<dbReference type="InterPro" id="IPR032675">
    <property type="entry name" value="LRR_dom_sf"/>
</dbReference>
<name>A0AAD9MKY3_PROWI</name>
<protein>
    <submittedName>
        <fullName evidence="6">Uncharacterized protein</fullName>
    </submittedName>
</protein>
<keyword evidence="4" id="KW-0175">Coiled coil</keyword>
<keyword evidence="7" id="KW-1185">Reference proteome</keyword>
<keyword evidence="3" id="KW-0677">Repeat</keyword>
<reference evidence="6" key="1">
    <citation type="submission" date="2021-01" db="EMBL/GenBank/DDBJ databases">
        <authorList>
            <person name="Eckstrom K.M.E."/>
        </authorList>
    </citation>
    <scope>NUCLEOTIDE SEQUENCE</scope>
    <source>
        <strain evidence="6">UVCC 0001</strain>
    </source>
</reference>
<sequence length="752" mass="82842">MSVSYTLYLSRNRIASLEGIEAFKSVQALSLGENAGLTGFAQLAPLRALPQLEALHLDGCPLAARPYARAHVLALLGWRLRFLDGVPVTATELAEARASLATERQLLALGRRGARRVRALRHALLLTRVHGELRAALSVRSAAANSGTLQPPQAEAGRLLRLLGGRRQLDEALRREAQRAQRGSGGDWREAYGRVLAAQQESVARLQASRPPSPAKAAAVRCCAEGAERLRAEREDIIIELRGRRRAERAVGAATAPESIASSAKLGAQRYRRANASLRDGDACAGDLQGDDWTIGAVNPLALLPPSRHEQAPAARSDTDETGSVDASSQPAGGAAPSGEALRLAQRAQREAEEHSRELCARLAHAERAVLNAKAEVGRSERAAAAAERRHKDEVAALEIAVQGLQTALAGSATPIQLVIHVHQDEELEAHRAENAALHALCKDFERRLAAQEALGFQELASRGLADQALSRRILLRWREAAGRLCTLRLLGYQLAASHDRWDARGALRTWRRRARCQATARALWSRHQARALRGAFAAWVARARRGRMERSLLASAGRRADARLARRVLHDWRSAVADTRLVEWDALAGELCRGPGAPGCGAPTRQRMQRVFCAWAVVATKRAVQRRKGQRLAERIARTSLELAFRAWRGIMRQQSRRQLLVETLAARAQRLQRQRAWATWRAWALESRAHRALDDALACAAGVHQQRLVQETVGLDAARWDRRVREAEERAEAAECARDELLNWKRRMHI</sequence>
<evidence type="ECO:0000256" key="2">
    <source>
        <dbReference type="ARBA" id="ARBA00022614"/>
    </source>
</evidence>
<accession>A0AAD9MKY3</accession>
<feature type="compositionally biased region" description="Low complexity" evidence="5">
    <location>
        <begin position="327"/>
        <end position="347"/>
    </location>
</feature>
<dbReference type="SUPFAM" id="SSF52058">
    <property type="entry name" value="L domain-like"/>
    <property type="match status" value="1"/>
</dbReference>
<evidence type="ECO:0000313" key="6">
    <source>
        <dbReference type="EMBL" id="KAK2077178.1"/>
    </source>
</evidence>
<dbReference type="Proteomes" id="UP001255856">
    <property type="component" value="Unassembled WGS sequence"/>
</dbReference>
<comment type="caution">
    <text evidence="6">The sequence shown here is derived from an EMBL/GenBank/DDBJ whole genome shotgun (WGS) entry which is preliminary data.</text>
</comment>
<feature type="coiled-coil region" evidence="4">
    <location>
        <begin position="719"/>
        <end position="746"/>
    </location>
</feature>
<evidence type="ECO:0000313" key="7">
    <source>
        <dbReference type="Proteomes" id="UP001255856"/>
    </source>
</evidence>
<feature type="region of interest" description="Disordered" evidence="5">
    <location>
        <begin position="308"/>
        <end position="350"/>
    </location>
</feature>
<dbReference type="AlphaFoldDB" id="A0AAD9MKY3"/>
<keyword evidence="2" id="KW-0433">Leucine-rich repeat</keyword>